<organism evidence="1 2">
    <name type="scientific">Ureibacillus xyleni</name>
    <dbReference type="NCBI Taxonomy" id="614648"/>
    <lineage>
        <taxon>Bacteria</taxon>
        <taxon>Bacillati</taxon>
        <taxon>Bacillota</taxon>
        <taxon>Bacilli</taxon>
        <taxon>Bacillales</taxon>
        <taxon>Caryophanaceae</taxon>
        <taxon>Ureibacillus</taxon>
    </lineage>
</organism>
<protein>
    <submittedName>
        <fullName evidence="1">Uncharacterized protein</fullName>
    </submittedName>
</protein>
<dbReference type="OrthoDB" id="1696709at2"/>
<name>A0A285SW15_9BACL</name>
<accession>A0A285SW15</accession>
<keyword evidence="2" id="KW-1185">Reference proteome</keyword>
<dbReference type="Pfam" id="PF04883">
    <property type="entry name" value="HK97-gp10_like"/>
    <property type="match status" value="1"/>
</dbReference>
<dbReference type="AlphaFoldDB" id="A0A285SW15"/>
<evidence type="ECO:0000313" key="2">
    <source>
        <dbReference type="Proteomes" id="UP000219636"/>
    </source>
</evidence>
<reference evidence="2" key="1">
    <citation type="submission" date="2017-08" db="EMBL/GenBank/DDBJ databases">
        <authorList>
            <person name="Varghese N."/>
            <person name="Submissions S."/>
        </authorList>
    </citation>
    <scope>NUCLEOTIDE SEQUENCE [LARGE SCALE GENOMIC DNA]</scope>
    <source>
        <strain evidence="2">JC22</strain>
    </source>
</reference>
<sequence length="120" mass="13588">MAINISDLAREINKQLAEYVEEVAEEIEVVAEQVAKDGVKKLKLNSPKLTGSYAKGWRAKKVNGKWIVHNKTDYQLTHLLEKSHVKANGTGRVEGQPHIAPVEKQMIDEFARKVEEVIRQ</sequence>
<dbReference type="InterPro" id="IPR010064">
    <property type="entry name" value="HK97-gp10_tail"/>
</dbReference>
<proteinExistence type="predicted"/>
<dbReference type="EMBL" id="OBMQ01000007">
    <property type="protein sequence ID" value="SOC12820.1"/>
    <property type="molecule type" value="Genomic_DNA"/>
</dbReference>
<dbReference type="RefSeq" id="WP_097073796.1">
    <property type="nucleotide sequence ID" value="NZ_OBMQ01000007.1"/>
</dbReference>
<evidence type="ECO:0000313" key="1">
    <source>
        <dbReference type="EMBL" id="SOC12820.1"/>
    </source>
</evidence>
<dbReference type="Proteomes" id="UP000219636">
    <property type="component" value="Unassembled WGS sequence"/>
</dbReference>
<gene>
    <name evidence="1" type="ORF">SAMN05880501_10757</name>
</gene>